<dbReference type="Proteomes" id="UP000215914">
    <property type="component" value="Unassembled WGS sequence"/>
</dbReference>
<dbReference type="SUPFAM" id="SSF63491">
    <property type="entry name" value="BAG domain"/>
    <property type="match status" value="1"/>
</dbReference>
<dbReference type="GO" id="GO:0005737">
    <property type="term" value="C:cytoplasm"/>
    <property type="evidence" value="ECO:0000318"/>
    <property type="project" value="GO_Central"/>
</dbReference>
<dbReference type="PANTHER" id="PTHR12329">
    <property type="entry name" value="BCL2-ASSOCIATED ATHANOGENE"/>
    <property type="match status" value="1"/>
</dbReference>
<dbReference type="InterPro" id="IPR003103">
    <property type="entry name" value="BAG_domain"/>
</dbReference>
<evidence type="ECO:0000313" key="3">
    <source>
        <dbReference type="EMBL" id="KAF5764728.1"/>
    </source>
</evidence>
<dbReference type="PANTHER" id="PTHR12329:SF11">
    <property type="entry name" value="BAG FAMILY MOLECULAR CHAPERONE REGULATOR 1"/>
    <property type="match status" value="1"/>
</dbReference>
<dbReference type="GO" id="GO:0000774">
    <property type="term" value="F:adenyl-nucleotide exchange factor activity"/>
    <property type="evidence" value="ECO:0000318"/>
    <property type="project" value="GO_Central"/>
</dbReference>
<dbReference type="GO" id="GO:0050821">
    <property type="term" value="P:protein stabilization"/>
    <property type="evidence" value="ECO:0000318"/>
    <property type="project" value="GO_Central"/>
</dbReference>
<organism evidence="3 4">
    <name type="scientific">Helianthus annuus</name>
    <name type="common">Common sunflower</name>
    <dbReference type="NCBI Taxonomy" id="4232"/>
    <lineage>
        <taxon>Eukaryota</taxon>
        <taxon>Viridiplantae</taxon>
        <taxon>Streptophyta</taxon>
        <taxon>Embryophyta</taxon>
        <taxon>Tracheophyta</taxon>
        <taxon>Spermatophyta</taxon>
        <taxon>Magnoliopsida</taxon>
        <taxon>eudicotyledons</taxon>
        <taxon>Gunneridae</taxon>
        <taxon>Pentapetalae</taxon>
        <taxon>asterids</taxon>
        <taxon>campanulids</taxon>
        <taxon>Asterales</taxon>
        <taxon>Asteraceae</taxon>
        <taxon>Asteroideae</taxon>
        <taxon>Heliantheae alliance</taxon>
        <taxon>Heliantheae</taxon>
        <taxon>Helianthus</taxon>
    </lineage>
</organism>
<name>A0A9K3H3G4_HELAN</name>
<feature type="domain" description="BAG" evidence="2">
    <location>
        <begin position="13"/>
        <end position="76"/>
    </location>
</feature>
<protein>
    <submittedName>
        <fullName evidence="3">BAG domain-containing protein</fullName>
    </submittedName>
</protein>
<dbReference type="AlphaFoldDB" id="A0A9K3H3G4"/>
<keyword evidence="4" id="KW-1185">Reference proteome</keyword>
<dbReference type="Pfam" id="PF02179">
    <property type="entry name" value="BAG"/>
    <property type="match status" value="1"/>
</dbReference>
<dbReference type="InterPro" id="IPR036533">
    <property type="entry name" value="BAG_dom_sf"/>
</dbReference>
<keyword evidence="1" id="KW-0143">Chaperone</keyword>
<dbReference type="EMBL" id="MNCJ02000330">
    <property type="protein sequence ID" value="KAF5764728.1"/>
    <property type="molecule type" value="Genomic_DNA"/>
</dbReference>
<dbReference type="Gene3D" id="1.20.58.120">
    <property type="entry name" value="BAG domain"/>
    <property type="match status" value="1"/>
</dbReference>
<dbReference type="GO" id="GO:0051087">
    <property type="term" value="F:protein-folding chaperone binding"/>
    <property type="evidence" value="ECO:0000318"/>
    <property type="project" value="GO_Central"/>
</dbReference>
<accession>A0A9K3H3G4</accession>
<gene>
    <name evidence="3" type="ORF">HanXRQr2_Chr15g0695421</name>
</gene>
<evidence type="ECO:0000256" key="1">
    <source>
        <dbReference type="ARBA" id="ARBA00023186"/>
    </source>
</evidence>
<sequence length="80" mass="8875">MRRWRKPLNQYPISLEVDKLAGQVSALESVISKGGKVAEKTLLNLIELLMNQLLKLDGITADGDVKLQRKMQGSEVRGNA</sequence>
<comment type="caution">
    <text evidence="3">The sequence shown here is derived from an EMBL/GenBank/DDBJ whole genome shotgun (WGS) entry which is preliminary data.</text>
</comment>
<dbReference type="Gramene" id="mRNA:HanXRQr2_Chr15g0695421">
    <property type="protein sequence ID" value="mRNA:HanXRQr2_Chr15g0695421"/>
    <property type="gene ID" value="HanXRQr2_Chr15g0695421"/>
</dbReference>
<dbReference type="InterPro" id="IPR039773">
    <property type="entry name" value="BAG_chaperone_regulator"/>
</dbReference>
<proteinExistence type="predicted"/>
<reference evidence="3" key="1">
    <citation type="journal article" date="2017" name="Nature">
        <title>The sunflower genome provides insights into oil metabolism, flowering and Asterid evolution.</title>
        <authorList>
            <person name="Badouin H."/>
            <person name="Gouzy J."/>
            <person name="Grassa C.J."/>
            <person name="Murat F."/>
            <person name="Staton S.E."/>
            <person name="Cottret L."/>
            <person name="Lelandais-Briere C."/>
            <person name="Owens G.L."/>
            <person name="Carrere S."/>
            <person name="Mayjonade B."/>
            <person name="Legrand L."/>
            <person name="Gill N."/>
            <person name="Kane N.C."/>
            <person name="Bowers J.E."/>
            <person name="Hubner S."/>
            <person name="Bellec A."/>
            <person name="Berard A."/>
            <person name="Berges H."/>
            <person name="Blanchet N."/>
            <person name="Boniface M.C."/>
            <person name="Brunel D."/>
            <person name="Catrice O."/>
            <person name="Chaidir N."/>
            <person name="Claudel C."/>
            <person name="Donnadieu C."/>
            <person name="Faraut T."/>
            <person name="Fievet G."/>
            <person name="Helmstetter N."/>
            <person name="King M."/>
            <person name="Knapp S.J."/>
            <person name="Lai Z."/>
            <person name="Le Paslier M.C."/>
            <person name="Lippi Y."/>
            <person name="Lorenzon L."/>
            <person name="Mandel J.R."/>
            <person name="Marage G."/>
            <person name="Marchand G."/>
            <person name="Marquand E."/>
            <person name="Bret-Mestries E."/>
            <person name="Morien E."/>
            <person name="Nambeesan S."/>
            <person name="Nguyen T."/>
            <person name="Pegot-Espagnet P."/>
            <person name="Pouilly N."/>
            <person name="Raftis F."/>
            <person name="Sallet E."/>
            <person name="Schiex T."/>
            <person name="Thomas J."/>
            <person name="Vandecasteele C."/>
            <person name="Vares D."/>
            <person name="Vear F."/>
            <person name="Vautrin S."/>
            <person name="Crespi M."/>
            <person name="Mangin B."/>
            <person name="Burke J.M."/>
            <person name="Salse J."/>
            <person name="Munos S."/>
            <person name="Vincourt P."/>
            <person name="Rieseberg L.H."/>
            <person name="Langlade N.B."/>
        </authorList>
    </citation>
    <scope>NUCLEOTIDE SEQUENCE</scope>
    <source>
        <tissue evidence="3">Leaves</tissue>
    </source>
</reference>
<reference evidence="3" key="2">
    <citation type="submission" date="2020-06" db="EMBL/GenBank/DDBJ databases">
        <title>Helianthus annuus Genome sequencing and assembly Release 2.</title>
        <authorList>
            <person name="Gouzy J."/>
            <person name="Langlade N."/>
            <person name="Munos S."/>
        </authorList>
    </citation>
    <scope>NUCLEOTIDE SEQUENCE</scope>
    <source>
        <tissue evidence="3">Leaves</tissue>
    </source>
</reference>
<evidence type="ECO:0000313" key="4">
    <source>
        <dbReference type="Proteomes" id="UP000215914"/>
    </source>
</evidence>
<evidence type="ECO:0000259" key="2">
    <source>
        <dbReference type="Pfam" id="PF02179"/>
    </source>
</evidence>